<accession>A0A3G1KSZ8</accession>
<proteinExistence type="predicted"/>
<sequence length="60" mass="7210">MSRKYKRKLEIFKDLQEDNFLDKILDYKPPKPRLEGWICLIIGLAFLLFVIFTFMVVLDS</sequence>
<evidence type="ECO:0000256" key="1">
    <source>
        <dbReference type="SAM" id="Phobius"/>
    </source>
</evidence>
<keyword evidence="3" id="KW-1185">Reference proteome</keyword>
<name>A0A3G1KSZ8_FORW1</name>
<dbReference type="AlphaFoldDB" id="A0A3G1KSZ8"/>
<evidence type="ECO:0000313" key="2">
    <source>
        <dbReference type="EMBL" id="ATW25556.1"/>
    </source>
</evidence>
<organism evidence="2 3">
    <name type="scientific">Formimonas warabiya</name>
    <dbReference type="NCBI Taxonomy" id="1761012"/>
    <lineage>
        <taxon>Bacteria</taxon>
        <taxon>Bacillati</taxon>
        <taxon>Bacillota</taxon>
        <taxon>Clostridia</taxon>
        <taxon>Eubacteriales</taxon>
        <taxon>Peptococcaceae</taxon>
        <taxon>Candidatus Formimonas</taxon>
    </lineage>
</organism>
<dbReference type="EMBL" id="CP017634">
    <property type="protein sequence ID" value="ATW25556.1"/>
    <property type="molecule type" value="Genomic_DNA"/>
</dbReference>
<dbReference type="KEGG" id="fwa:DCMF_13025"/>
<feature type="transmembrane region" description="Helical" evidence="1">
    <location>
        <begin position="37"/>
        <end position="58"/>
    </location>
</feature>
<reference evidence="2 3" key="1">
    <citation type="submission" date="2016-10" db="EMBL/GenBank/DDBJ databases">
        <title>Complete Genome Sequence of Peptococcaceae strain DCMF.</title>
        <authorList>
            <person name="Edwards R.J."/>
            <person name="Holland S.I."/>
            <person name="Deshpande N.P."/>
            <person name="Wong Y.K."/>
            <person name="Ertan H."/>
            <person name="Manefield M."/>
            <person name="Russell T.L."/>
            <person name="Lee M.J."/>
        </authorList>
    </citation>
    <scope>NUCLEOTIDE SEQUENCE [LARGE SCALE GENOMIC DNA]</scope>
    <source>
        <strain evidence="2 3">DCMF</strain>
    </source>
</reference>
<keyword evidence="1" id="KW-0812">Transmembrane</keyword>
<keyword evidence="1" id="KW-0472">Membrane</keyword>
<dbReference type="Proteomes" id="UP000323521">
    <property type="component" value="Chromosome"/>
</dbReference>
<keyword evidence="1" id="KW-1133">Transmembrane helix</keyword>
<gene>
    <name evidence="2" type="ORF">DCMF_13025</name>
</gene>
<evidence type="ECO:0000313" key="3">
    <source>
        <dbReference type="Proteomes" id="UP000323521"/>
    </source>
</evidence>
<protein>
    <submittedName>
        <fullName evidence="2">Uncharacterized protein</fullName>
    </submittedName>
</protein>